<feature type="region of interest" description="Disordered" evidence="1">
    <location>
        <begin position="1"/>
        <end position="49"/>
    </location>
</feature>
<accession>R4KE51</accession>
<proteinExistence type="predicted"/>
<feature type="compositionally biased region" description="Basic and acidic residues" evidence="1">
    <location>
        <begin position="1"/>
        <end position="13"/>
    </location>
</feature>
<dbReference type="HOGENOM" id="CLU_3134860_0_0_9"/>
<protein>
    <submittedName>
        <fullName evidence="2">Uncharacterized protein</fullName>
    </submittedName>
</protein>
<dbReference type="AlphaFoldDB" id="R4KE51"/>
<dbReference type="STRING" id="767817.Desgi_2006"/>
<organism evidence="2 3">
    <name type="scientific">Desulfoscipio gibsoniae DSM 7213</name>
    <dbReference type="NCBI Taxonomy" id="767817"/>
    <lineage>
        <taxon>Bacteria</taxon>
        <taxon>Bacillati</taxon>
        <taxon>Bacillota</taxon>
        <taxon>Clostridia</taxon>
        <taxon>Eubacteriales</taxon>
        <taxon>Desulfallaceae</taxon>
        <taxon>Desulfoscipio</taxon>
    </lineage>
</organism>
<dbReference type="RefSeq" id="WP_006524542.1">
    <property type="nucleotide sequence ID" value="NC_021184.1"/>
</dbReference>
<sequence length="49" mass="5488">MEKNKHKSSKETGDAFVEEPTGSATMVNLDGQWDHDFTDRFSNNKTAGK</sequence>
<dbReference type="OrthoDB" id="1809742at2"/>
<dbReference type="Proteomes" id="UP000013520">
    <property type="component" value="Chromosome"/>
</dbReference>
<gene>
    <name evidence="2" type="ORF">Desgi_2006</name>
</gene>
<name>R4KE51_9FIRM</name>
<keyword evidence="3" id="KW-1185">Reference proteome</keyword>
<evidence type="ECO:0000313" key="3">
    <source>
        <dbReference type="Proteomes" id="UP000013520"/>
    </source>
</evidence>
<evidence type="ECO:0000313" key="2">
    <source>
        <dbReference type="EMBL" id="AGL01448.1"/>
    </source>
</evidence>
<feature type="compositionally biased region" description="Polar residues" evidence="1">
    <location>
        <begin position="40"/>
        <end position="49"/>
    </location>
</feature>
<dbReference type="KEGG" id="dgi:Desgi_2006"/>
<dbReference type="EMBL" id="CP003273">
    <property type="protein sequence ID" value="AGL01448.1"/>
    <property type="molecule type" value="Genomic_DNA"/>
</dbReference>
<reference evidence="2 3" key="1">
    <citation type="submission" date="2012-01" db="EMBL/GenBank/DDBJ databases">
        <title>Complete sequence of Desulfotomaculum gibsoniae DSM 7213.</title>
        <authorList>
            <consortium name="US DOE Joint Genome Institute"/>
            <person name="Lucas S."/>
            <person name="Han J."/>
            <person name="Lapidus A."/>
            <person name="Cheng J.-F."/>
            <person name="Goodwin L."/>
            <person name="Pitluck S."/>
            <person name="Peters L."/>
            <person name="Ovchinnikova G."/>
            <person name="Teshima H."/>
            <person name="Detter J.C."/>
            <person name="Han C."/>
            <person name="Tapia R."/>
            <person name="Land M."/>
            <person name="Hauser L."/>
            <person name="Kyrpides N."/>
            <person name="Ivanova N."/>
            <person name="Pagani I."/>
            <person name="Parshina S."/>
            <person name="Plugge C."/>
            <person name="Muyzer G."/>
            <person name="Kuever J."/>
            <person name="Ivanova A."/>
            <person name="Nazina T."/>
            <person name="Klenk H.-P."/>
            <person name="Brambilla E."/>
            <person name="Spring S."/>
            <person name="Stams A.F."/>
            <person name="Woyke T."/>
        </authorList>
    </citation>
    <scope>NUCLEOTIDE SEQUENCE [LARGE SCALE GENOMIC DNA]</scope>
    <source>
        <strain evidence="2 3">DSM 7213</strain>
    </source>
</reference>
<evidence type="ECO:0000256" key="1">
    <source>
        <dbReference type="SAM" id="MobiDB-lite"/>
    </source>
</evidence>